<dbReference type="AlphaFoldDB" id="A0A5N3PB57"/>
<evidence type="ECO:0000256" key="3">
    <source>
        <dbReference type="ARBA" id="ARBA00022989"/>
    </source>
</evidence>
<dbReference type="RefSeq" id="WP_150944313.1">
    <property type="nucleotide sequence ID" value="NZ_VCMV01000014.1"/>
</dbReference>
<keyword evidence="8" id="KW-1185">Reference proteome</keyword>
<feature type="binding site" evidence="5">
    <location>
        <position position="198"/>
    </location>
    <ligand>
        <name>Zn(2+)</name>
        <dbReference type="ChEBI" id="CHEBI:29105"/>
    </ligand>
</feature>
<evidence type="ECO:0000256" key="5">
    <source>
        <dbReference type="PIRSR" id="PIRSR604254-1"/>
    </source>
</evidence>
<protein>
    <submittedName>
        <fullName evidence="7">Hemolysin III family protein</fullName>
    </submittedName>
</protein>
<keyword evidence="5" id="KW-0862">Zinc</keyword>
<dbReference type="Proteomes" id="UP000325684">
    <property type="component" value="Unassembled WGS sequence"/>
</dbReference>
<feature type="transmembrane region" description="Helical" evidence="6">
    <location>
        <begin position="199"/>
        <end position="218"/>
    </location>
</feature>
<keyword evidence="5" id="KW-0479">Metal-binding</keyword>
<evidence type="ECO:0000256" key="2">
    <source>
        <dbReference type="ARBA" id="ARBA00022692"/>
    </source>
</evidence>
<evidence type="ECO:0000256" key="6">
    <source>
        <dbReference type="SAM" id="Phobius"/>
    </source>
</evidence>
<accession>A0A5N3PB57</accession>
<keyword evidence="4 6" id="KW-0472">Membrane</keyword>
<keyword evidence="3 6" id="KW-1133">Transmembrane helix</keyword>
<sequence>MPSQPPESRYRNFDAAEVRVDAIVHVAGVGFALAGAVTLLVSAFHLSWGEYAAVWIYATGLVVVLGVSATYNMWPVSRVKWILRRFDHSAIYLLIAGTYTPFLTRINGGVVSPGLLAGIWTTAGIGMLLKLLMPGRFDRLSILLYLGLGWSGFVFYDAVFAVLPASTMWWLAAGGLLYTIGVVFHIWERLRFQNAIWHAFVLIAAACHYGAVLDYMVLVRV</sequence>
<evidence type="ECO:0000256" key="4">
    <source>
        <dbReference type="ARBA" id="ARBA00023136"/>
    </source>
</evidence>
<feature type="transmembrane region" description="Helical" evidence="6">
    <location>
        <begin position="110"/>
        <end position="131"/>
    </location>
</feature>
<organism evidence="7 8">
    <name type="scientific">Microvirga brassicacearum</name>
    <dbReference type="NCBI Taxonomy" id="2580413"/>
    <lineage>
        <taxon>Bacteria</taxon>
        <taxon>Pseudomonadati</taxon>
        <taxon>Pseudomonadota</taxon>
        <taxon>Alphaproteobacteria</taxon>
        <taxon>Hyphomicrobiales</taxon>
        <taxon>Methylobacteriaceae</taxon>
        <taxon>Microvirga</taxon>
    </lineage>
</organism>
<dbReference type="PANTHER" id="PTHR20855:SF3">
    <property type="entry name" value="LD03007P"/>
    <property type="match status" value="1"/>
</dbReference>
<dbReference type="InterPro" id="IPR004254">
    <property type="entry name" value="AdipoR/HlyIII-related"/>
</dbReference>
<dbReference type="OrthoDB" id="9813689at2"/>
<dbReference type="GO" id="GO:0046872">
    <property type="term" value="F:metal ion binding"/>
    <property type="evidence" value="ECO:0007669"/>
    <property type="project" value="UniProtKB-KW"/>
</dbReference>
<dbReference type="Pfam" id="PF03006">
    <property type="entry name" value="HlyIII"/>
    <property type="match status" value="1"/>
</dbReference>
<dbReference type="EMBL" id="VCMV01000014">
    <property type="protein sequence ID" value="KAB0266969.1"/>
    <property type="molecule type" value="Genomic_DNA"/>
</dbReference>
<feature type="transmembrane region" description="Helical" evidence="6">
    <location>
        <begin position="143"/>
        <end position="163"/>
    </location>
</feature>
<evidence type="ECO:0000313" key="7">
    <source>
        <dbReference type="EMBL" id="KAB0266969.1"/>
    </source>
</evidence>
<evidence type="ECO:0000256" key="1">
    <source>
        <dbReference type="ARBA" id="ARBA00004141"/>
    </source>
</evidence>
<comment type="caution">
    <text evidence="7">The sequence shown here is derived from an EMBL/GenBank/DDBJ whole genome shotgun (WGS) entry which is preliminary data.</text>
</comment>
<feature type="transmembrane region" description="Helical" evidence="6">
    <location>
        <begin position="54"/>
        <end position="74"/>
    </location>
</feature>
<comment type="subcellular location">
    <subcellularLocation>
        <location evidence="1">Membrane</location>
        <topology evidence="1">Multi-pass membrane protein</topology>
    </subcellularLocation>
</comment>
<keyword evidence="2 6" id="KW-0812">Transmembrane</keyword>
<dbReference type="PANTHER" id="PTHR20855">
    <property type="entry name" value="ADIPOR/PROGESTIN RECEPTOR-RELATED"/>
    <property type="match status" value="1"/>
</dbReference>
<feature type="transmembrane region" description="Helical" evidence="6">
    <location>
        <begin position="169"/>
        <end position="187"/>
    </location>
</feature>
<dbReference type="GO" id="GO:0016020">
    <property type="term" value="C:membrane"/>
    <property type="evidence" value="ECO:0007669"/>
    <property type="project" value="UniProtKB-SubCell"/>
</dbReference>
<feature type="transmembrane region" description="Helical" evidence="6">
    <location>
        <begin position="20"/>
        <end position="48"/>
    </location>
</feature>
<name>A0A5N3PB57_9HYPH</name>
<evidence type="ECO:0000313" key="8">
    <source>
        <dbReference type="Proteomes" id="UP000325684"/>
    </source>
</evidence>
<reference evidence="7 8" key="1">
    <citation type="journal article" date="2019" name="Microorganisms">
        <title>Genome Insights into the Novel Species Microvirga brassicacearum, a Rapeseed Endophyte with Biotechnological Potential.</title>
        <authorList>
            <person name="Jimenez-Gomez A."/>
            <person name="Saati-Santamaria Z."/>
            <person name="Igual J.M."/>
            <person name="Rivas R."/>
            <person name="Mateos P.F."/>
            <person name="Garcia-Fraile P."/>
        </authorList>
    </citation>
    <scope>NUCLEOTIDE SEQUENCE [LARGE SCALE GENOMIC DNA]</scope>
    <source>
        <strain evidence="7 8">CDVBN77</strain>
    </source>
</reference>
<feature type="transmembrane region" description="Helical" evidence="6">
    <location>
        <begin position="86"/>
        <end position="104"/>
    </location>
</feature>
<gene>
    <name evidence="7" type="ORF">FEZ63_11060</name>
</gene>
<proteinExistence type="predicted"/>